<feature type="compositionally biased region" description="Basic and acidic residues" evidence="2">
    <location>
        <begin position="1"/>
        <end position="15"/>
    </location>
</feature>
<dbReference type="PROSITE" id="PS51194">
    <property type="entry name" value="HELICASE_CTER"/>
    <property type="match status" value="1"/>
</dbReference>
<dbReference type="InterPro" id="IPR001650">
    <property type="entry name" value="Helicase_C-like"/>
</dbReference>
<sequence>MSSAFAEEKKEDDVPMKLTNAAPVSAGKSASKSKSKPAAGKASADAPPTVSPTIVSSASSSVSSSKKIVPQDADNDNDNDDDDDDDDYDDEVEIIENYEPRRGGRKRTSTTMIIDGHTVLTSNNYVLKGDTYVFGAFESDAPKVKKRKPKKPAQKKKEMPAYHHERMAHNLLVKNRMLIDAGKRRRYLTDHFNTLEAFLDEKVTRQLSVPPPASNTIPTYEDKLLAAQPDCVKTTLRDYQLIGLEWMVNMHHQGLPMILGDEMGLGKTLQTISLISHIKETCGYKGPSLVICPLSVLYSWCQEIEKHAPSLTYFRLHSSTSTQREIQKKTMSMESLKYDIIVTTYEMAKSQEIQNLISRLYFNYVVLDEGHVIKCTETQIAHAVRKIHSQNKLILTGTPLQNNLVELYGILNYMYPATFTSSEPFANCFDIGKNRVDADMLLKANKLLKMFMLRRLKVEVEKLMPKKIETKILCPLSSTQVFWYKGFLMDKIETLITASDAENGGETSVAGRQTMLRNLCMQLRKCCLHPYLFAFAEAKKQEGTSIEELIATSGKLAVLDKVLSSMYKNGNRTCIFSQFTSMLNILEDYCVLRGWKYCRFDGSTPRAQRNHLINQFNAPGSDDFIFLMSTRSGGLGINLQTADTCILYDSDWNPQPDLQAMARVHRIGQKKTVHVYRLVSSGTIEERMIERAEKKLYLDQMVNKGVSSQQMDDAGGGLTAAELLETLKFGSNAVFSSSNEMPTENDIDKLTDRERSEETSQGMLKGGVAKTAKDFESEKVMLDTMTLEGVDFRALRDKEREKSKKKTKVSISRLKQVWKGYNEDDIENMGKGKRVKKSRIVKFDGIGSGYGAKHVPVLAMNNYDLLTGEGSVWEKEAKRNKQVCVPVEKKPRTTFFSKTQNHDNQDFCQACGDGGMLILCPRCPIAIHERCCGITADQFMSCSHHRCTGCGKNQNEAGGLLYPCQSCIQAFCEDCVPKTGVRYLGSDIPRFEALGHEGVSRVHYIHCSEQCENVAKIEFGFKVSEAGEKEPSPPTIDVSYAFGKSALSAEDVVKKFAGKYVPLPEKMEVIVPHKSSVESPAAKQSNQTSTRRSPRRSPITID</sequence>
<dbReference type="InterPro" id="IPR027417">
    <property type="entry name" value="P-loop_NTPase"/>
</dbReference>
<dbReference type="EMBL" id="HBIO01023446">
    <property type="protein sequence ID" value="CAE0473160.1"/>
    <property type="molecule type" value="Transcribed_RNA"/>
</dbReference>
<feature type="domain" description="Helicase ATP-binding" evidence="3">
    <location>
        <begin position="248"/>
        <end position="417"/>
    </location>
</feature>
<dbReference type="InterPro" id="IPR013083">
    <property type="entry name" value="Znf_RING/FYVE/PHD"/>
</dbReference>
<dbReference type="GO" id="GO:0005524">
    <property type="term" value="F:ATP binding"/>
    <property type="evidence" value="ECO:0007669"/>
    <property type="project" value="InterPro"/>
</dbReference>
<dbReference type="InterPro" id="IPR014001">
    <property type="entry name" value="Helicase_ATP-bd"/>
</dbReference>
<evidence type="ECO:0000259" key="4">
    <source>
        <dbReference type="PROSITE" id="PS51194"/>
    </source>
</evidence>
<dbReference type="Pfam" id="PF00176">
    <property type="entry name" value="SNF2-rel_dom"/>
    <property type="match status" value="1"/>
</dbReference>
<dbReference type="SUPFAM" id="SSF52540">
    <property type="entry name" value="P-loop containing nucleoside triphosphate hydrolases"/>
    <property type="match status" value="2"/>
</dbReference>
<keyword evidence="1" id="KW-0378">Hydrolase</keyword>
<dbReference type="SUPFAM" id="SSF57903">
    <property type="entry name" value="FYVE/PHD zinc finger"/>
    <property type="match status" value="1"/>
</dbReference>
<dbReference type="PROSITE" id="PS51192">
    <property type="entry name" value="HELICASE_ATP_BIND_1"/>
    <property type="match status" value="1"/>
</dbReference>
<evidence type="ECO:0000256" key="2">
    <source>
        <dbReference type="SAM" id="MobiDB-lite"/>
    </source>
</evidence>
<dbReference type="GO" id="GO:0016787">
    <property type="term" value="F:hydrolase activity"/>
    <property type="evidence" value="ECO:0007669"/>
    <property type="project" value="UniProtKB-KW"/>
</dbReference>
<dbReference type="SMART" id="SM00487">
    <property type="entry name" value="DEXDc"/>
    <property type="match status" value="1"/>
</dbReference>
<evidence type="ECO:0000259" key="3">
    <source>
        <dbReference type="PROSITE" id="PS51192"/>
    </source>
</evidence>
<dbReference type="Pfam" id="PF00271">
    <property type="entry name" value="Helicase_C"/>
    <property type="match status" value="1"/>
</dbReference>
<dbReference type="InterPro" id="IPR049730">
    <property type="entry name" value="SNF2/RAD54-like_C"/>
</dbReference>
<feature type="compositionally biased region" description="Low complexity" evidence="2">
    <location>
        <begin position="21"/>
        <end position="72"/>
    </location>
</feature>
<dbReference type="PANTHER" id="PTHR10799">
    <property type="entry name" value="SNF2/RAD54 HELICASE FAMILY"/>
    <property type="match status" value="1"/>
</dbReference>
<feature type="domain" description="Helicase C-terminal" evidence="4">
    <location>
        <begin position="558"/>
        <end position="719"/>
    </location>
</feature>
<reference evidence="5" key="1">
    <citation type="submission" date="2021-01" db="EMBL/GenBank/DDBJ databases">
        <authorList>
            <person name="Corre E."/>
            <person name="Pelletier E."/>
            <person name="Niang G."/>
            <person name="Scheremetjew M."/>
            <person name="Finn R."/>
            <person name="Kale V."/>
            <person name="Holt S."/>
            <person name="Cochrane G."/>
            <person name="Meng A."/>
            <person name="Brown T."/>
            <person name="Cohen L."/>
        </authorList>
    </citation>
    <scope>NUCLEOTIDE SEQUENCE</scope>
    <source>
        <strain evidence="5">MM31A-1</strain>
    </source>
</reference>
<feature type="region of interest" description="Disordered" evidence="2">
    <location>
        <begin position="1"/>
        <end position="88"/>
    </location>
</feature>
<dbReference type="CDD" id="cd17919">
    <property type="entry name" value="DEXHc_Snf"/>
    <property type="match status" value="1"/>
</dbReference>
<dbReference type="SMART" id="SM00490">
    <property type="entry name" value="HELICc"/>
    <property type="match status" value="1"/>
</dbReference>
<accession>A0A7S3VD55</accession>
<evidence type="ECO:0000313" key="5">
    <source>
        <dbReference type="EMBL" id="CAE0473160.1"/>
    </source>
</evidence>
<dbReference type="Gene3D" id="3.30.40.10">
    <property type="entry name" value="Zinc/RING finger domain, C3HC4 (zinc finger)"/>
    <property type="match status" value="1"/>
</dbReference>
<dbReference type="CDD" id="cd18793">
    <property type="entry name" value="SF2_C_SNF"/>
    <property type="match status" value="1"/>
</dbReference>
<protein>
    <submittedName>
        <fullName evidence="5">Uncharacterized protein</fullName>
    </submittedName>
</protein>
<name>A0A7S3VD55_9STRA</name>
<gene>
    <name evidence="5" type="ORF">CDEB00056_LOCUS18013</name>
</gene>
<dbReference type="InterPro" id="IPR038718">
    <property type="entry name" value="SNF2-like_sf"/>
</dbReference>
<feature type="compositionally biased region" description="Acidic residues" evidence="2">
    <location>
        <begin position="73"/>
        <end position="88"/>
    </location>
</feature>
<dbReference type="InterPro" id="IPR011011">
    <property type="entry name" value="Znf_FYVE_PHD"/>
</dbReference>
<feature type="region of interest" description="Disordered" evidence="2">
    <location>
        <begin position="1072"/>
        <end position="1102"/>
    </location>
</feature>
<dbReference type="InterPro" id="IPR000330">
    <property type="entry name" value="SNF2_N"/>
</dbReference>
<organism evidence="5">
    <name type="scientific">Chaetoceros debilis</name>
    <dbReference type="NCBI Taxonomy" id="122233"/>
    <lineage>
        <taxon>Eukaryota</taxon>
        <taxon>Sar</taxon>
        <taxon>Stramenopiles</taxon>
        <taxon>Ochrophyta</taxon>
        <taxon>Bacillariophyta</taxon>
        <taxon>Coscinodiscophyceae</taxon>
        <taxon>Chaetocerotophycidae</taxon>
        <taxon>Chaetocerotales</taxon>
        <taxon>Chaetocerotaceae</taxon>
        <taxon>Chaetoceros</taxon>
    </lineage>
</organism>
<feature type="compositionally biased region" description="Low complexity" evidence="2">
    <location>
        <begin position="1088"/>
        <end position="1102"/>
    </location>
</feature>
<dbReference type="Gene3D" id="3.40.50.10810">
    <property type="entry name" value="Tandem AAA-ATPase domain"/>
    <property type="match status" value="1"/>
</dbReference>
<dbReference type="AlphaFoldDB" id="A0A7S3VD55"/>
<evidence type="ECO:0000256" key="1">
    <source>
        <dbReference type="ARBA" id="ARBA00022801"/>
    </source>
</evidence>
<dbReference type="Gene3D" id="3.40.50.300">
    <property type="entry name" value="P-loop containing nucleotide triphosphate hydrolases"/>
    <property type="match status" value="1"/>
</dbReference>
<proteinExistence type="predicted"/>